<evidence type="ECO:0000313" key="1">
    <source>
        <dbReference type="EMBL" id="KAK9938576.1"/>
    </source>
</evidence>
<sequence>MDDSHTILAGDGEASTGRVPIHSFSKGALAQGRHISKSESEQYLSFLLMLSICSQESRDHQKMKKMAADRYFKLVVTDGASE</sequence>
<dbReference type="EMBL" id="JBEDUW010000003">
    <property type="protein sequence ID" value="KAK9938576.1"/>
    <property type="molecule type" value="Genomic_DNA"/>
</dbReference>
<evidence type="ECO:0000313" key="2">
    <source>
        <dbReference type="Proteomes" id="UP001457282"/>
    </source>
</evidence>
<dbReference type="Proteomes" id="UP001457282">
    <property type="component" value="Unassembled WGS sequence"/>
</dbReference>
<reference evidence="1 2" key="1">
    <citation type="journal article" date="2023" name="G3 (Bethesda)">
        <title>A chromosome-length genome assembly and annotation of blackberry (Rubus argutus, cv. 'Hillquist').</title>
        <authorList>
            <person name="Bruna T."/>
            <person name="Aryal R."/>
            <person name="Dudchenko O."/>
            <person name="Sargent D.J."/>
            <person name="Mead D."/>
            <person name="Buti M."/>
            <person name="Cavallini A."/>
            <person name="Hytonen T."/>
            <person name="Andres J."/>
            <person name="Pham M."/>
            <person name="Weisz D."/>
            <person name="Mascagni F."/>
            <person name="Usai G."/>
            <person name="Natali L."/>
            <person name="Bassil N."/>
            <person name="Fernandez G.E."/>
            <person name="Lomsadze A."/>
            <person name="Armour M."/>
            <person name="Olukolu B."/>
            <person name="Poorten T."/>
            <person name="Britton C."/>
            <person name="Davik J."/>
            <person name="Ashrafi H."/>
            <person name="Aiden E.L."/>
            <person name="Borodovsky M."/>
            <person name="Worthington M."/>
        </authorList>
    </citation>
    <scope>NUCLEOTIDE SEQUENCE [LARGE SCALE GENOMIC DNA]</scope>
    <source>
        <strain evidence="1">PI 553951</strain>
    </source>
</reference>
<keyword evidence="2" id="KW-1185">Reference proteome</keyword>
<gene>
    <name evidence="1" type="ORF">M0R45_015305</name>
</gene>
<protein>
    <submittedName>
        <fullName evidence="1">Uncharacterized protein</fullName>
    </submittedName>
</protein>
<proteinExistence type="predicted"/>
<accession>A0AAW1XQF2</accession>
<organism evidence="1 2">
    <name type="scientific">Rubus argutus</name>
    <name type="common">Southern blackberry</name>
    <dbReference type="NCBI Taxonomy" id="59490"/>
    <lineage>
        <taxon>Eukaryota</taxon>
        <taxon>Viridiplantae</taxon>
        <taxon>Streptophyta</taxon>
        <taxon>Embryophyta</taxon>
        <taxon>Tracheophyta</taxon>
        <taxon>Spermatophyta</taxon>
        <taxon>Magnoliopsida</taxon>
        <taxon>eudicotyledons</taxon>
        <taxon>Gunneridae</taxon>
        <taxon>Pentapetalae</taxon>
        <taxon>rosids</taxon>
        <taxon>fabids</taxon>
        <taxon>Rosales</taxon>
        <taxon>Rosaceae</taxon>
        <taxon>Rosoideae</taxon>
        <taxon>Rosoideae incertae sedis</taxon>
        <taxon>Rubus</taxon>
    </lineage>
</organism>
<dbReference type="AlphaFoldDB" id="A0AAW1XQF2"/>
<name>A0AAW1XQF2_RUBAR</name>
<comment type="caution">
    <text evidence="1">The sequence shown here is derived from an EMBL/GenBank/DDBJ whole genome shotgun (WGS) entry which is preliminary data.</text>
</comment>